<evidence type="ECO:0000313" key="2">
    <source>
        <dbReference type="Proteomes" id="UP000752696"/>
    </source>
</evidence>
<sequence length="65" mass="7131">RRGCLVPGRHTAARTCQCSPSDLWPVSCSPAASTRAIYLMRFHTPPVWVTTRAVAPEIPRPATTQ</sequence>
<reference evidence="1" key="1">
    <citation type="submission" date="2020-07" db="EMBL/GenBank/DDBJ databases">
        <authorList>
            <person name="Nazaruddin N."/>
        </authorList>
    </citation>
    <scope>NUCLEOTIDE SEQUENCE</scope>
</reference>
<dbReference type="EMBL" id="CAJDYZ010011618">
    <property type="protein sequence ID" value="CAD1479749.1"/>
    <property type="molecule type" value="Genomic_DNA"/>
</dbReference>
<proteinExistence type="predicted"/>
<comment type="caution">
    <text evidence="1">The sequence shown here is derived from an EMBL/GenBank/DDBJ whole genome shotgun (WGS) entry which is preliminary data.</text>
</comment>
<dbReference type="AlphaFoldDB" id="A0A6V7HGB6"/>
<evidence type="ECO:0000313" key="1">
    <source>
        <dbReference type="EMBL" id="CAD1479749.1"/>
    </source>
</evidence>
<accession>A0A6V7HGB6</accession>
<feature type="non-terminal residue" evidence="1">
    <location>
        <position position="1"/>
    </location>
</feature>
<protein>
    <submittedName>
        <fullName evidence="1">Uncharacterized protein</fullName>
    </submittedName>
</protein>
<keyword evidence="2" id="KW-1185">Reference proteome</keyword>
<name>A0A6V7HGB6_9HYME</name>
<organism evidence="1 2">
    <name type="scientific">Heterotrigona itama</name>
    <dbReference type="NCBI Taxonomy" id="395501"/>
    <lineage>
        <taxon>Eukaryota</taxon>
        <taxon>Metazoa</taxon>
        <taxon>Ecdysozoa</taxon>
        <taxon>Arthropoda</taxon>
        <taxon>Hexapoda</taxon>
        <taxon>Insecta</taxon>
        <taxon>Pterygota</taxon>
        <taxon>Neoptera</taxon>
        <taxon>Endopterygota</taxon>
        <taxon>Hymenoptera</taxon>
        <taxon>Apocrita</taxon>
        <taxon>Aculeata</taxon>
        <taxon>Apoidea</taxon>
        <taxon>Anthophila</taxon>
        <taxon>Apidae</taxon>
        <taxon>Heterotrigona</taxon>
    </lineage>
</organism>
<dbReference type="Proteomes" id="UP000752696">
    <property type="component" value="Unassembled WGS sequence"/>
</dbReference>
<gene>
    <name evidence="1" type="ORF">MHI_LOCUS878107</name>
</gene>